<dbReference type="Proteomes" id="UP000271193">
    <property type="component" value="Chromosome"/>
</dbReference>
<evidence type="ECO:0000256" key="1">
    <source>
        <dbReference type="SAM" id="Phobius"/>
    </source>
</evidence>
<dbReference type="EMBL" id="CP033932">
    <property type="protein sequence ID" value="AZB27231.1"/>
    <property type="molecule type" value="Genomic_DNA"/>
</dbReference>
<evidence type="ECO:0000313" key="3">
    <source>
        <dbReference type="Proteomes" id="UP000271193"/>
    </source>
</evidence>
<accession>A0A3G6TWL8</accession>
<gene>
    <name evidence="2" type="ORF">EG339_22905</name>
</gene>
<keyword evidence="3" id="KW-1185">Reference proteome</keyword>
<evidence type="ECO:0000313" key="2">
    <source>
        <dbReference type="EMBL" id="AZB27231.1"/>
    </source>
</evidence>
<dbReference type="AlphaFoldDB" id="A0A3G6TWL8"/>
<reference evidence="3" key="1">
    <citation type="submission" date="2018-11" db="EMBL/GenBank/DDBJ databases">
        <title>Proposal to divide the Flavobacteriaceae and reorganize its genera based on Amino Acid Identity values calculated from whole genome sequences.</title>
        <authorList>
            <person name="Nicholson A.C."/>
            <person name="Gulvik C.A."/>
            <person name="Whitney A.M."/>
            <person name="Humrighouse B.W."/>
            <person name="Bell M."/>
            <person name="Holmes B."/>
            <person name="Steigerwalt A.G."/>
            <person name="Villarma A."/>
            <person name="Sheth M."/>
            <person name="Batra D."/>
            <person name="Pryor J."/>
            <person name="Bernardet J.-F."/>
            <person name="Hugo C."/>
            <person name="Kampfer P."/>
            <person name="Newman J."/>
            <person name="McQuiston J.R."/>
        </authorList>
    </citation>
    <scope>NUCLEOTIDE SEQUENCE [LARGE SCALE GENOMIC DNA]</scope>
    <source>
        <strain evidence="3">G0229</strain>
    </source>
</reference>
<feature type="transmembrane region" description="Helical" evidence="1">
    <location>
        <begin position="72"/>
        <end position="91"/>
    </location>
</feature>
<dbReference type="KEGG" id="cben:EG339_22905"/>
<name>A0A3G6TWL8_9FLAO</name>
<keyword evidence="1" id="KW-0472">Membrane</keyword>
<feature type="transmembrane region" description="Helical" evidence="1">
    <location>
        <begin position="7"/>
        <end position="28"/>
    </location>
</feature>
<keyword evidence="1" id="KW-0812">Transmembrane</keyword>
<feature type="transmembrane region" description="Helical" evidence="1">
    <location>
        <begin position="34"/>
        <end position="52"/>
    </location>
</feature>
<keyword evidence="1" id="KW-1133">Transmembrane helix</keyword>
<protein>
    <submittedName>
        <fullName evidence="2">Uncharacterized protein</fullName>
    </submittedName>
</protein>
<organism evidence="2 3">
    <name type="scientific">Chryseobacterium bernardetii</name>
    <dbReference type="NCBI Taxonomy" id="1241978"/>
    <lineage>
        <taxon>Bacteria</taxon>
        <taxon>Pseudomonadati</taxon>
        <taxon>Bacteroidota</taxon>
        <taxon>Flavobacteriia</taxon>
        <taxon>Flavobacteriales</taxon>
        <taxon>Weeksellaceae</taxon>
        <taxon>Chryseobacterium group</taxon>
        <taxon>Chryseobacterium</taxon>
    </lineage>
</organism>
<sequence>MTKNFSVLWIFYKKLIIPAAFFILLLIFLFSLNIQTFGLSILLIFPLLHYFVYELRFKNEYHFYANFGFSRLFLWGITLSLSLLIEIITQFL</sequence>
<proteinExistence type="predicted"/>